<keyword evidence="5 7" id="KW-0449">Lipoprotein</keyword>
<proteinExistence type="inferred from homology"/>
<keyword evidence="3" id="KW-0564">Palmitate</keyword>
<dbReference type="PANTHER" id="PTHR38098:SF1">
    <property type="entry name" value="LPS-ASSEMBLY LIPOPROTEIN LPTE"/>
    <property type="match status" value="1"/>
</dbReference>
<evidence type="ECO:0000256" key="2">
    <source>
        <dbReference type="ARBA" id="ARBA00023136"/>
    </source>
</evidence>
<evidence type="ECO:0000313" key="7">
    <source>
        <dbReference type="EMBL" id="BCO29110.1"/>
    </source>
</evidence>
<dbReference type="Pfam" id="PF04390">
    <property type="entry name" value="LptE"/>
    <property type="match status" value="1"/>
</dbReference>
<dbReference type="EMBL" id="AP024238">
    <property type="protein sequence ID" value="BCO29110.1"/>
    <property type="molecule type" value="Genomic_DNA"/>
</dbReference>
<comment type="subunit">
    <text evidence="6">Component of the lipopolysaccharide transport and assembly complex. Interacts with LptD.</text>
</comment>
<dbReference type="Gene3D" id="3.30.160.150">
    <property type="entry name" value="Lipoprotein like domain"/>
    <property type="match status" value="1"/>
</dbReference>
<keyword evidence="2 6" id="KW-0472">Membrane</keyword>
<evidence type="ECO:0000256" key="1">
    <source>
        <dbReference type="ARBA" id="ARBA00022729"/>
    </source>
</evidence>
<keyword evidence="8" id="KW-1185">Reference proteome</keyword>
<organism evidence="7 8">
    <name type="scientific">Rhodoferax lithotrophicus</name>
    <dbReference type="NCBI Taxonomy" id="2798804"/>
    <lineage>
        <taxon>Bacteria</taxon>
        <taxon>Pseudomonadati</taxon>
        <taxon>Pseudomonadota</taxon>
        <taxon>Betaproteobacteria</taxon>
        <taxon>Burkholderiales</taxon>
        <taxon>Comamonadaceae</taxon>
        <taxon>Rhodoferax</taxon>
    </lineage>
</organism>
<accession>A0ABM7MSG2</accession>
<name>A0ABM7MSG2_9BURK</name>
<keyword evidence="4 6" id="KW-0998">Cell outer membrane</keyword>
<evidence type="ECO:0000256" key="6">
    <source>
        <dbReference type="HAMAP-Rule" id="MF_01186"/>
    </source>
</evidence>
<keyword evidence="1" id="KW-0732">Signal</keyword>
<comment type="function">
    <text evidence="6">Together with LptD, is involved in the assembly of lipopolysaccharide (LPS) at the surface of the outer membrane. Required for the proper assembly of LptD. Binds LPS and may serve as the LPS recognition site at the outer membrane.</text>
</comment>
<dbReference type="InterPro" id="IPR007485">
    <property type="entry name" value="LPS_assembly_LptE"/>
</dbReference>
<evidence type="ECO:0000256" key="3">
    <source>
        <dbReference type="ARBA" id="ARBA00023139"/>
    </source>
</evidence>
<dbReference type="HAMAP" id="MF_01186">
    <property type="entry name" value="LPS_assembly_LptE"/>
    <property type="match status" value="1"/>
</dbReference>
<comment type="similarity">
    <text evidence="6">Belongs to the LptE lipoprotein family.</text>
</comment>
<evidence type="ECO:0000313" key="8">
    <source>
        <dbReference type="Proteomes" id="UP000824366"/>
    </source>
</evidence>
<dbReference type="PANTHER" id="PTHR38098">
    <property type="entry name" value="LPS-ASSEMBLY LIPOPROTEIN LPTE"/>
    <property type="match status" value="1"/>
</dbReference>
<sequence>MHAPLPQASLTIRSRRTALQWMALTAASTTLAGCGFRLRGSQAFAFSRIAIMPHPGGGVAQELRRSFGDAVHVLTVDEPISQAQLVLDVGNELREKVVVGVNTSGQVREFQLRLRVQLRLRNAKGKALIEGVEISQQREINFNETAVLAKEAEEVLLYRDMQSDIVQQILRRLVTVQASQLD</sequence>
<protein>
    <recommendedName>
        <fullName evidence="6">LPS-assembly lipoprotein LptE</fullName>
    </recommendedName>
</protein>
<evidence type="ECO:0000256" key="5">
    <source>
        <dbReference type="ARBA" id="ARBA00023288"/>
    </source>
</evidence>
<gene>
    <name evidence="6" type="primary">lptE</name>
    <name evidence="7" type="ORF">MIZ03_4022</name>
</gene>
<dbReference type="RefSeq" id="WP_223904995.1">
    <property type="nucleotide sequence ID" value="NZ_AP024238.1"/>
</dbReference>
<reference evidence="7 8" key="1">
    <citation type="journal article" date="2021" name="Microbiol. Spectr.">
        <title>A Single Bacterium Capable of Oxidation and Reduction of Iron at Circumneutral pH.</title>
        <authorList>
            <person name="Kato S."/>
            <person name="Ohkuma M."/>
        </authorList>
    </citation>
    <scope>NUCLEOTIDE SEQUENCE [LARGE SCALE GENOMIC DNA]</scope>
    <source>
        <strain evidence="7 8">MIZ03</strain>
    </source>
</reference>
<dbReference type="PROSITE" id="PS51318">
    <property type="entry name" value="TAT"/>
    <property type="match status" value="1"/>
</dbReference>
<evidence type="ECO:0000256" key="4">
    <source>
        <dbReference type="ARBA" id="ARBA00023237"/>
    </source>
</evidence>
<dbReference type="Proteomes" id="UP000824366">
    <property type="component" value="Chromosome"/>
</dbReference>
<dbReference type="InterPro" id="IPR006311">
    <property type="entry name" value="TAT_signal"/>
</dbReference>